<dbReference type="GO" id="GO:0036430">
    <property type="term" value="F:CMP kinase activity"/>
    <property type="evidence" value="ECO:0007669"/>
    <property type="project" value="RHEA"/>
</dbReference>
<dbReference type="InterPro" id="IPR003136">
    <property type="entry name" value="Cytidylate_kin"/>
</dbReference>
<proteinExistence type="inferred from homology"/>
<evidence type="ECO:0000313" key="11">
    <source>
        <dbReference type="Proteomes" id="UP000017842"/>
    </source>
</evidence>
<dbReference type="HAMAP" id="MF_00238">
    <property type="entry name" value="Cytidyl_kinase_type1"/>
    <property type="match status" value="1"/>
</dbReference>
<keyword evidence="8" id="KW-0963">Cytoplasm</keyword>
<reference evidence="10 11" key="1">
    <citation type="journal article" date="2013" name="Genome Announc.">
        <title>Draft Genome Sequence of the Methanotrophic Gammaproteobacterium Methyloglobulus morosus DSM 22980 Strain KoM1.</title>
        <authorList>
            <person name="Poehlein A."/>
            <person name="Deutzmann J.S."/>
            <person name="Daniel R."/>
            <person name="Simeonova D.D."/>
        </authorList>
    </citation>
    <scope>NUCLEOTIDE SEQUENCE [LARGE SCALE GENOMIC DNA]</scope>
    <source>
        <strain evidence="10 11">KoM1</strain>
    </source>
</reference>
<dbReference type="AlphaFoldDB" id="V5BIW1"/>
<sequence length="227" mass="24678">MMAIPIPVLTIDGPSGAGKGTVSRIVAKELGWHYLDSGSIYRSLAIALSQKEADLANVDQILSIAQAMDLAYECDDELIVKLNGEDITAQLGTETTGNVASIVAAIPEVRQVLLQKQKDFKKPPGLVADGRDMGTVVFPDADFKVFLTASAAKRAERRYKQLMEKGIDVNIHQITSEIESRDCRDKERLTAPLAQAEDALFIDSSAMTIDAVIAQVLSLVPQRLVRQ</sequence>
<dbReference type="InterPro" id="IPR011994">
    <property type="entry name" value="Cytidylate_kinase_dom"/>
</dbReference>
<evidence type="ECO:0000256" key="1">
    <source>
        <dbReference type="ARBA" id="ARBA00009427"/>
    </source>
</evidence>
<dbReference type="GO" id="GO:0006220">
    <property type="term" value="P:pyrimidine nucleotide metabolic process"/>
    <property type="evidence" value="ECO:0007669"/>
    <property type="project" value="UniProtKB-UniRule"/>
</dbReference>
<dbReference type="GO" id="GO:0036431">
    <property type="term" value="F:dCMP kinase activity"/>
    <property type="evidence" value="ECO:0007669"/>
    <property type="project" value="InterPro"/>
</dbReference>
<dbReference type="eggNOG" id="COG0283">
    <property type="taxonomic scope" value="Bacteria"/>
</dbReference>
<dbReference type="EC" id="2.7.4.25" evidence="8"/>
<dbReference type="Pfam" id="PF02224">
    <property type="entry name" value="Cytidylate_kin"/>
    <property type="match status" value="1"/>
</dbReference>
<comment type="catalytic activity">
    <reaction evidence="6 8">
        <text>dCMP + ATP = dCDP + ADP</text>
        <dbReference type="Rhea" id="RHEA:25094"/>
        <dbReference type="ChEBI" id="CHEBI:30616"/>
        <dbReference type="ChEBI" id="CHEBI:57566"/>
        <dbReference type="ChEBI" id="CHEBI:58593"/>
        <dbReference type="ChEBI" id="CHEBI:456216"/>
        <dbReference type="EC" id="2.7.4.25"/>
    </reaction>
</comment>
<dbReference type="EMBL" id="AYLO01000029">
    <property type="protein sequence ID" value="ESS73250.1"/>
    <property type="molecule type" value="Genomic_DNA"/>
</dbReference>
<protein>
    <recommendedName>
        <fullName evidence="8">Cytidylate kinase</fullName>
        <shortName evidence="8">CK</shortName>
        <ecNumber evidence="8">2.7.4.25</ecNumber>
    </recommendedName>
    <alternativeName>
        <fullName evidence="8">Cytidine monophosphate kinase</fullName>
        <shortName evidence="8">CMP kinase</shortName>
    </alternativeName>
</protein>
<gene>
    <name evidence="8 10" type="primary">cmk</name>
    <name evidence="10" type="ORF">MGMO_29c00210</name>
</gene>
<accession>V5BIW1</accession>
<evidence type="ECO:0000313" key="10">
    <source>
        <dbReference type="EMBL" id="ESS73250.1"/>
    </source>
</evidence>
<feature type="domain" description="Cytidylate kinase" evidence="9">
    <location>
        <begin position="10"/>
        <end position="221"/>
    </location>
</feature>
<keyword evidence="4 8" id="KW-0418">Kinase</keyword>
<evidence type="ECO:0000256" key="5">
    <source>
        <dbReference type="ARBA" id="ARBA00022840"/>
    </source>
</evidence>
<dbReference type="InterPro" id="IPR027417">
    <property type="entry name" value="P-loop_NTPase"/>
</dbReference>
<evidence type="ECO:0000256" key="4">
    <source>
        <dbReference type="ARBA" id="ARBA00022777"/>
    </source>
</evidence>
<dbReference type="PATRIC" id="fig|1116472.3.peg.911"/>
<comment type="caution">
    <text evidence="10">The sequence shown here is derived from an EMBL/GenBank/DDBJ whole genome shotgun (WGS) entry which is preliminary data.</text>
</comment>
<evidence type="ECO:0000256" key="3">
    <source>
        <dbReference type="ARBA" id="ARBA00022741"/>
    </source>
</evidence>
<dbReference type="Gene3D" id="3.40.50.300">
    <property type="entry name" value="P-loop containing nucleotide triphosphate hydrolases"/>
    <property type="match status" value="1"/>
</dbReference>
<keyword evidence="2 8" id="KW-0808">Transferase</keyword>
<comment type="similarity">
    <text evidence="1 8">Belongs to the cytidylate kinase family. Type 1 subfamily.</text>
</comment>
<evidence type="ECO:0000256" key="7">
    <source>
        <dbReference type="ARBA" id="ARBA00048478"/>
    </source>
</evidence>
<dbReference type="STRING" id="1116472.MGMO_29c00210"/>
<dbReference type="GO" id="GO:0005737">
    <property type="term" value="C:cytoplasm"/>
    <property type="evidence" value="ECO:0007669"/>
    <property type="project" value="UniProtKB-SubCell"/>
</dbReference>
<keyword evidence="3 8" id="KW-0547">Nucleotide-binding</keyword>
<comment type="catalytic activity">
    <reaction evidence="7 8">
        <text>CMP + ATP = CDP + ADP</text>
        <dbReference type="Rhea" id="RHEA:11600"/>
        <dbReference type="ChEBI" id="CHEBI:30616"/>
        <dbReference type="ChEBI" id="CHEBI:58069"/>
        <dbReference type="ChEBI" id="CHEBI:60377"/>
        <dbReference type="ChEBI" id="CHEBI:456216"/>
        <dbReference type="EC" id="2.7.4.25"/>
    </reaction>
</comment>
<dbReference type="NCBIfam" id="TIGR00017">
    <property type="entry name" value="cmk"/>
    <property type="match status" value="1"/>
</dbReference>
<evidence type="ECO:0000256" key="8">
    <source>
        <dbReference type="HAMAP-Rule" id="MF_00238"/>
    </source>
</evidence>
<evidence type="ECO:0000256" key="6">
    <source>
        <dbReference type="ARBA" id="ARBA00047615"/>
    </source>
</evidence>
<evidence type="ECO:0000256" key="2">
    <source>
        <dbReference type="ARBA" id="ARBA00022679"/>
    </source>
</evidence>
<keyword evidence="11" id="KW-1185">Reference proteome</keyword>
<dbReference type="GO" id="GO:0005524">
    <property type="term" value="F:ATP binding"/>
    <property type="evidence" value="ECO:0007669"/>
    <property type="project" value="UniProtKB-UniRule"/>
</dbReference>
<evidence type="ECO:0000259" key="9">
    <source>
        <dbReference type="Pfam" id="PF02224"/>
    </source>
</evidence>
<keyword evidence="5 8" id="KW-0067">ATP-binding</keyword>
<organism evidence="10 11">
    <name type="scientific">Methyloglobulus morosus KoM1</name>
    <dbReference type="NCBI Taxonomy" id="1116472"/>
    <lineage>
        <taxon>Bacteria</taxon>
        <taxon>Pseudomonadati</taxon>
        <taxon>Pseudomonadota</taxon>
        <taxon>Gammaproteobacteria</taxon>
        <taxon>Methylococcales</taxon>
        <taxon>Methylococcaceae</taxon>
        <taxon>Methyloglobulus</taxon>
    </lineage>
</organism>
<name>V5BIW1_9GAMM</name>
<dbReference type="Proteomes" id="UP000017842">
    <property type="component" value="Unassembled WGS sequence"/>
</dbReference>
<dbReference type="SUPFAM" id="SSF52540">
    <property type="entry name" value="P-loop containing nucleoside triphosphate hydrolases"/>
    <property type="match status" value="1"/>
</dbReference>
<feature type="binding site" evidence="8">
    <location>
        <begin position="13"/>
        <end position="21"/>
    </location>
    <ligand>
        <name>ATP</name>
        <dbReference type="ChEBI" id="CHEBI:30616"/>
    </ligand>
</feature>
<comment type="subcellular location">
    <subcellularLocation>
        <location evidence="8">Cytoplasm</location>
    </subcellularLocation>
</comment>
<dbReference type="CDD" id="cd02020">
    <property type="entry name" value="CMPK"/>
    <property type="match status" value="1"/>
</dbReference>